<evidence type="ECO:0000259" key="2">
    <source>
        <dbReference type="Pfam" id="PF24458"/>
    </source>
</evidence>
<proteinExistence type="predicted"/>
<name>A0A1I6FKW4_HALSD</name>
<sequence length="84" mass="8816">MPEDRSLDDFAEADDASGEAPTDGSVGADGDTTESGPDDSDEVEPATATSTWHGDGAACAECGQRVERRWRDGDDFVCADCASW</sequence>
<evidence type="ECO:0000313" key="3">
    <source>
        <dbReference type="EMBL" id="SFR30596.1"/>
    </source>
</evidence>
<dbReference type="Proteomes" id="UP000198932">
    <property type="component" value="Unassembled WGS sequence"/>
</dbReference>
<organism evidence="3 4">
    <name type="scientific">Halorubrum sodomense</name>
    <dbReference type="NCBI Taxonomy" id="35743"/>
    <lineage>
        <taxon>Archaea</taxon>
        <taxon>Methanobacteriati</taxon>
        <taxon>Methanobacteriota</taxon>
        <taxon>Stenosarchaea group</taxon>
        <taxon>Halobacteria</taxon>
        <taxon>Halobacteriales</taxon>
        <taxon>Haloferacaceae</taxon>
        <taxon>Halorubrum</taxon>
    </lineage>
</organism>
<dbReference type="RefSeq" id="WP_092919935.1">
    <property type="nucleotide sequence ID" value="NZ_FOYN01000001.1"/>
</dbReference>
<dbReference type="Pfam" id="PF24458">
    <property type="entry name" value="DUF7573"/>
    <property type="match status" value="1"/>
</dbReference>
<evidence type="ECO:0000256" key="1">
    <source>
        <dbReference type="SAM" id="MobiDB-lite"/>
    </source>
</evidence>
<dbReference type="AlphaFoldDB" id="A0A1I6FKW4"/>
<gene>
    <name evidence="3" type="ORF">SAMN04487937_0422</name>
</gene>
<accession>A0A1I6FKW4</accession>
<dbReference type="InterPro" id="IPR055995">
    <property type="entry name" value="DUF7573"/>
</dbReference>
<feature type="domain" description="DUF7573" evidence="2">
    <location>
        <begin position="46"/>
        <end position="84"/>
    </location>
</feature>
<dbReference type="OrthoDB" id="157634at2157"/>
<evidence type="ECO:0000313" key="4">
    <source>
        <dbReference type="Proteomes" id="UP000198932"/>
    </source>
</evidence>
<reference evidence="4" key="1">
    <citation type="submission" date="2016-10" db="EMBL/GenBank/DDBJ databases">
        <authorList>
            <person name="Varghese N."/>
            <person name="Submissions S."/>
        </authorList>
    </citation>
    <scope>NUCLEOTIDE SEQUENCE [LARGE SCALE GENOMIC DNA]</scope>
    <source>
        <strain evidence="4">RD 26</strain>
    </source>
</reference>
<protein>
    <recommendedName>
        <fullName evidence="2">DUF7573 domain-containing protein</fullName>
    </recommendedName>
</protein>
<dbReference type="STRING" id="35743.SAMN04487937_0422"/>
<dbReference type="EMBL" id="FOYN01000001">
    <property type="protein sequence ID" value="SFR30596.1"/>
    <property type="molecule type" value="Genomic_DNA"/>
</dbReference>
<feature type="region of interest" description="Disordered" evidence="1">
    <location>
        <begin position="1"/>
        <end position="55"/>
    </location>
</feature>
<keyword evidence="4" id="KW-1185">Reference proteome</keyword>